<comment type="caution">
    <text evidence="2">The sequence shown here is derived from an EMBL/GenBank/DDBJ whole genome shotgun (WGS) entry which is preliminary data.</text>
</comment>
<dbReference type="SMART" id="SM00558">
    <property type="entry name" value="JmjC"/>
    <property type="match status" value="1"/>
</dbReference>
<dbReference type="SUPFAM" id="SSF51197">
    <property type="entry name" value="Clavaminate synthase-like"/>
    <property type="match status" value="1"/>
</dbReference>
<dbReference type="Pfam" id="PF13621">
    <property type="entry name" value="Cupin_8"/>
    <property type="match status" value="1"/>
</dbReference>
<reference evidence="2" key="1">
    <citation type="submission" date="2020-10" db="EMBL/GenBank/DDBJ databases">
        <authorList>
            <person name="Castelo-Branco R."/>
            <person name="Eusebio N."/>
            <person name="Adriana R."/>
            <person name="Vieira A."/>
            <person name="Brugerolle De Fraissinette N."/>
            <person name="Rezende De Castro R."/>
            <person name="Schneider M.P."/>
            <person name="Vasconcelos V."/>
            <person name="Leao P.N."/>
        </authorList>
    </citation>
    <scope>NUCLEOTIDE SEQUENCE</scope>
    <source>
        <strain evidence="2">LEGE 12446</strain>
    </source>
</reference>
<evidence type="ECO:0000259" key="1">
    <source>
        <dbReference type="PROSITE" id="PS51184"/>
    </source>
</evidence>
<keyword evidence="3" id="KW-1185">Reference proteome</keyword>
<dbReference type="InterPro" id="IPR003347">
    <property type="entry name" value="JmjC_dom"/>
</dbReference>
<name>A0A8J7CZG2_DESMC</name>
<feature type="domain" description="JmjC" evidence="1">
    <location>
        <begin position="2"/>
        <end position="156"/>
    </location>
</feature>
<protein>
    <submittedName>
        <fullName evidence="2">Cupin-like domain-containing protein</fullName>
    </submittedName>
</protein>
<dbReference type="Gene3D" id="2.60.120.650">
    <property type="entry name" value="Cupin"/>
    <property type="match status" value="1"/>
</dbReference>
<dbReference type="PROSITE" id="PS51184">
    <property type="entry name" value="JMJC"/>
    <property type="match status" value="1"/>
</dbReference>
<dbReference type="PANTHER" id="PTHR12480">
    <property type="entry name" value="ARGININE DEMETHYLASE AND LYSYL-HYDROXYLASE JMJD"/>
    <property type="match status" value="1"/>
</dbReference>
<dbReference type="RefSeq" id="WP_193913691.1">
    <property type="nucleotide sequence ID" value="NZ_JADEXS020000001.1"/>
</dbReference>
<dbReference type="InterPro" id="IPR041667">
    <property type="entry name" value="Cupin_8"/>
</dbReference>
<dbReference type="EMBL" id="JADEXS010000027">
    <property type="protein sequence ID" value="MBE9021557.1"/>
    <property type="molecule type" value="Genomic_DNA"/>
</dbReference>
<accession>A0A8J7CZG2</accession>
<dbReference type="Proteomes" id="UP000622533">
    <property type="component" value="Unassembled WGS sequence"/>
</dbReference>
<evidence type="ECO:0000313" key="2">
    <source>
        <dbReference type="EMBL" id="MBE9021557.1"/>
    </source>
</evidence>
<gene>
    <name evidence="2" type="ORF">IQ276_03495</name>
</gene>
<dbReference type="InterPro" id="IPR050910">
    <property type="entry name" value="JMJD6_ArgDemeth/LysHydrox"/>
</dbReference>
<sequence length="184" mass="21284">MFEHPELYEDYEVPIYCDNLLQNLPEELLNKYGFEQYIYLIIGRKESSLGLHIDSFCTQGWLGVISGSKRFVLLSPDQQKFVYDGQVDAFKPDLEKFPLYANAKPVEFLLNSGEILYIPSMWWHQAENLENSIALGFNTVNEWNLEMVLDAASEANIIIGNLLGLFLEFPWLIRFIEKPILAVK</sequence>
<dbReference type="AlphaFoldDB" id="A0A8J7CZG2"/>
<proteinExistence type="predicted"/>
<organism evidence="2 3">
    <name type="scientific">Desmonostoc muscorum LEGE 12446</name>
    <dbReference type="NCBI Taxonomy" id="1828758"/>
    <lineage>
        <taxon>Bacteria</taxon>
        <taxon>Bacillati</taxon>
        <taxon>Cyanobacteriota</taxon>
        <taxon>Cyanophyceae</taxon>
        <taxon>Nostocales</taxon>
        <taxon>Nostocaceae</taxon>
        <taxon>Desmonostoc</taxon>
    </lineage>
</organism>
<evidence type="ECO:0000313" key="3">
    <source>
        <dbReference type="Proteomes" id="UP000622533"/>
    </source>
</evidence>